<evidence type="ECO:0000259" key="2">
    <source>
        <dbReference type="Pfam" id="PF08508"/>
    </source>
</evidence>
<keyword evidence="4" id="KW-1185">Reference proteome</keyword>
<gene>
    <name evidence="3" type="ORF">LODBEIA_P05220</name>
</gene>
<keyword evidence="1" id="KW-1133">Transmembrane helix</keyword>
<proteinExistence type="predicted"/>
<dbReference type="GeneID" id="92205718"/>
<feature type="transmembrane region" description="Helical" evidence="1">
    <location>
        <begin position="108"/>
        <end position="126"/>
    </location>
</feature>
<protein>
    <recommendedName>
        <fullName evidence="2">DUF1746 domain-containing protein</fullName>
    </recommendedName>
</protein>
<sequence>MNHPQQFDLEKELREFNTQRCPTIEQTISNNRSVLYKRKKFFLQNLRESIQVVEISLIIILYLRDVSFLRLLLRAAVHLAVTNINPPVPHLQLSPEHKESMIKLSLRGVIYGNLFCMILHLIFGAYSSNSGNGDGNGDSMHGGMTVQFIGERYPYSRLELIALDLCIFATQLIYHYLIGVVNDSKVLEAKSANEAMESECIEMVESPGSIEGHAGRAPIEEDGYNGNVFLLTIDLLGGMKKVMDYNINFEGYTSSRAQV</sequence>
<dbReference type="EMBL" id="OZ022405">
    <property type="protein sequence ID" value="CAK9435883.1"/>
    <property type="molecule type" value="Genomic_DNA"/>
</dbReference>
<dbReference type="PANTHER" id="PTHR39405:SF1">
    <property type="entry name" value="DSC E3 UBIQUITIN LIGASE COMPLEX SUBUNIT 4"/>
    <property type="match status" value="1"/>
</dbReference>
<dbReference type="PANTHER" id="PTHR39405">
    <property type="entry name" value="DSC E3 UBIQUITIN LIGASE COMPLEX SUBUNIT 4"/>
    <property type="match status" value="1"/>
</dbReference>
<accession>A0ABP0ZDQ2</accession>
<dbReference type="InterPro" id="IPR013715">
    <property type="entry name" value="DUF1746"/>
</dbReference>
<dbReference type="Proteomes" id="UP001497383">
    <property type="component" value="Chromosome 1"/>
</dbReference>
<feature type="transmembrane region" description="Helical" evidence="1">
    <location>
        <begin position="160"/>
        <end position="181"/>
    </location>
</feature>
<evidence type="ECO:0000256" key="1">
    <source>
        <dbReference type="SAM" id="Phobius"/>
    </source>
</evidence>
<keyword evidence="1" id="KW-0812">Transmembrane</keyword>
<organism evidence="3 4">
    <name type="scientific">Lodderomyces beijingensis</name>
    <dbReference type="NCBI Taxonomy" id="1775926"/>
    <lineage>
        <taxon>Eukaryota</taxon>
        <taxon>Fungi</taxon>
        <taxon>Dikarya</taxon>
        <taxon>Ascomycota</taxon>
        <taxon>Saccharomycotina</taxon>
        <taxon>Pichiomycetes</taxon>
        <taxon>Debaryomycetaceae</taxon>
        <taxon>Candida/Lodderomyces clade</taxon>
        <taxon>Lodderomyces</taxon>
    </lineage>
</organism>
<keyword evidence="1" id="KW-0472">Membrane</keyword>
<feature type="domain" description="DUF1746" evidence="2">
    <location>
        <begin position="49"/>
        <end position="174"/>
    </location>
</feature>
<dbReference type="InterPro" id="IPR038967">
    <property type="entry name" value="Dsc4-like"/>
</dbReference>
<evidence type="ECO:0000313" key="4">
    <source>
        <dbReference type="Proteomes" id="UP001497383"/>
    </source>
</evidence>
<evidence type="ECO:0000313" key="3">
    <source>
        <dbReference type="EMBL" id="CAK9435883.1"/>
    </source>
</evidence>
<reference evidence="3 4" key="1">
    <citation type="submission" date="2024-03" db="EMBL/GenBank/DDBJ databases">
        <authorList>
            <person name="Brejova B."/>
        </authorList>
    </citation>
    <scope>NUCLEOTIDE SEQUENCE [LARGE SCALE GENOMIC DNA]</scope>
    <source>
        <strain evidence="3 4">CBS 14171</strain>
    </source>
</reference>
<dbReference type="RefSeq" id="XP_066827460.1">
    <property type="nucleotide sequence ID" value="XM_066975528.1"/>
</dbReference>
<dbReference type="Pfam" id="PF08508">
    <property type="entry name" value="DUF1746"/>
    <property type="match status" value="1"/>
</dbReference>
<name>A0ABP0ZDQ2_9ASCO</name>